<dbReference type="GO" id="GO:1990904">
    <property type="term" value="C:ribonucleoprotein complex"/>
    <property type="evidence" value="ECO:0007669"/>
    <property type="project" value="UniProtKB-KW"/>
</dbReference>
<evidence type="ECO:0000256" key="3">
    <source>
        <dbReference type="ARBA" id="ARBA00023274"/>
    </source>
</evidence>
<keyword evidence="3 5" id="KW-0687">Ribonucleoprotein</keyword>
<dbReference type="InterPro" id="IPR011332">
    <property type="entry name" value="Ribosomal_zn-bd"/>
</dbReference>
<name>A0ABD8AI24_9BACT</name>
<dbReference type="NCBIfam" id="TIGR01023">
    <property type="entry name" value="rpmG_bact"/>
    <property type="match status" value="1"/>
</dbReference>
<dbReference type="Gene3D" id="2.20.28.120">
    <property type="entry name" value="Ribosomal protein L33"/>
    <property type="match status" value="1"/>
</dbReference>
<protein>
    <recommendedName>
        <fullName evidence="4 5">Large ribosomal subunit protein bL33</fullName>
    </recommendedName>
</protein>
<organism evidence="6 7">
    <name type="scientific">Mycoplasmopsis cynos</name>
    <dbReference type="NCBI Taxonomy" id="171284"/>
    <lineage>
        <taxon>Bacteria</taxon>
        <taxon>Bacillati</taxon>
        <taxon>Mycoplasmatota</taxon>
        <taxon>Mycoplasmoidales</taxon>
        <taxon>Metamycoplasmataceae</taxon>
        <taxon>Mycoplasmopsis</taxon>
    </lineage>
</organism>
<proteinExistence type="inferred from homology"/>
<evidence type="ECO:0000313" key="7">
    <source>
        <dbReference type="Proteomes" id="UP001327314"/>
    </source>
</evidence>
<dbReference type="HAMAP" id="MF_00294">
    <property type="entry name" value="Ribosomal_bL33"/>
    <property type="match status" value="1"/>
</dbReference>
<dbReference type="GO" id="GO:0006412">
    <property type="term" value="P:translation"/>
    <property type="evidence" value="ECO:0007669"/>
    <property type="project" value="UniProtKB-UniRule"/>
</dbReference>
<dbReference type="SUPFAM" id="SSF57829">
    <property type="entry name" value="Zn-binding ribosomal proteins"/>
    <property type="match status" value="1"/>
</dbReference>
<dbReference type="InterPro" id="IPR038584">
    <property type="entry name" value="Ribosomal_bL33_sf"/>
</dbReference>
<dbReference type="Pfam" id="PF00471">
    <property type="entry name" value="Ribosomal_L33"/>
    <property type="match status" value="1"/>
</dbReference>
<dbReference type="InterPro" id="IPR001705">
    <property type="entry name" value="Ribosomal_bL33"/>
</dbReference>
<evidence type="ECO:0000256" key="1">
    <source>
        <dbReference type="ARBA" id="ARBA00007596"/>
    </source>
</evidence>
<dbReference type="GO" id="GO:0005737">
    <property type="term" value="C:cytoplasm"/>
    <property type="evidence" value="ECO:0007669"/>
    <property type="project" value="UniProtKB-ARBA"/>
</dbReference>
<dbReference type="RefSeq" id="WP_015287334.1">
    <property type="nucleotide sequence ID" value="NZ_CP103987.1"/>
</dbReference>
<evidence type="ECO:0000256" key="5">
    <source>
        <dbReference type="HAMAP-Rule" id="MF_00294"/>
    </source>
</evidence>
<dbReference type="Proteomes" id="UP001327314">
    <property type="component" value="Chromosome"/>
</dbReference>
<dbReference type="EMBL" id="CP141046">
    <property type="protein sequence ID" value="WQQ19688.1"/>
    <property type="molecule type" value="Genomic_DNA"/>
</dbReference>
<dbReference type="NCBIfam" id="NF001764">
    <property type="entry name" value="PRK00504.1"/>
    <property type="match status" value="1"/>
</dbReference>
<dbReference type="GeneID" id="74932423"/>
<sequence>MKQTNKVALSCENCRRKNYYTNKSLGIEKRLIVKKFCVHCGQHTTHKEEV</sequence>
<evidence type="ECO:0000256" key="4">
    <source>
        <dbReference type="ARBA" id="ARBA00035176"/>
    </source>
</evidence>
<gene>
    <name evidence="5 6" type="primary">rpmG</name>
    <name evidence="6" type="ORF">RRG46_02450</name>
</gene>
<dbReference type="GO" id="GO:0005840">
    <property type="term" value="C:ribosome"/>
    <property type="evidence" value="ECO:0007669"/>
    <property type="project" value="UniProtKB-KW"/>
</dbReference>
<reference evidence="6 7" key="1">
    <citation type="submission" date="2023-12" db="EMBL/GenBank/DDBJ databases">
        <title>Hybrid Genome Assemblies of Mycoplasma cynos and Mycoplasma felis isolated from Dogs and Cats with Infectious Respiratory Disease.</title>
        <authorList>
            <person name="Framst I."/>
            <person name="Cai H."/>
            <person name="Ramesh P."/>
            <person name="Maboni G."/>
        </authorList>
    </citation>
    <scope>NUCLEOTIDE SEQUENCE [LARGE SCALE GENOMIC DNA]</scope>
    <source>
        <strain evidence="6 7">30510</strain>
    </source>
</reference>
<dbReference type="AlphaFoldDB" id="A0ABD8AI24"/>
<comment type="similarity">
    <text evidence="1 5">Belongs to the bacterial ribosomal protein bL33 family.</text>
</comment>
<accession>A0ABD8AI24</accession>
<evidence type="ECO:0000256" key="2">
    <source>
        <dbReference type="ARBA" id="ARBA00022980"/>
    </source>
</evidence>
<evidence type="ECO:0000313" key="6">
    <source>
        <dbReference type="EMBL" id="WQQ19688.1"/>
    </source>
</evidence>
<keyword evidence="2 5" id="KW-0689">Ribosomal protein</keyword>